<feature type="active site" evidence="12">
    <location>
        <position position="135"/>
    </location>
</feature>
<gene>
    <name evidence="12" type="primary">htpX</name>
    <name evidence="14" type="ORF">IRI77_21200</name>
</gene>
<proteinExistence type="inferred from homology"/>
<keyword evidence="5 12" id="KW-0812">Transmembrane</keyword>
<dbReference type="GO" id="GO:0005886">
    <property type="term" value="C:plasma membrane"/>
    <property type="evidence" value="ECO:0007669"/>
    <property type="project" value="UniProtKB-SubCell"/>
</dbReference>
<evidence type="ECO:0000256" key="11">
    <source>
        <dbReference type="ARBA" id="ARBA00023136"/>
    </source>
</evidence>
<comment type="similarity">
    <text evidence="2 12">Belongs to the peptidase M48B family.</text>
</comment>
<evidence type="ECO:0000256" key="3">
    <source>
        <dbReference type="ARBA" id="ARBA00022475"/>
    </source>
</evidence>
<dbReference type="EMBL" id="CP063849">
    <property type="protein sequence ID" value="QOY85342.1"/>
    <property type="molecule type" value="Genomic_DNA"/>
</dbReference>
<dbReference type="InterPro" id="IPR001915">
    <property type="entry name" value="Peptidase_M48"/>
</dbReference>
<keyword evidence="6 12" id="KW-0479">Metal-binding</keyword>
<evidence type="ECO:0000256" key="2">
    <source>
        <dbReference type="ARBA" id="ARBA00009779"/>
    </source>
</evidence>
<dbReference type="Gene3D" id="3.30.2010.10">
    <property type="entry name" value="Metalloproteases ('zincins'), catalytic domain"/>
    <property type="match status" value="1"/>
</dbReference>
<reference evidence="14 15" key="1">
    <citation type="submission" date="2020-10" db="EMBL/GenBank/DDBJ databases">
        <title>Complete genome sequence of Paludibaculum fermentans P105T, a facultatively anaerobic acidobacterium capable of dissimilatory Fe(III) reduction.</title>
        <authorList>
            <person name="Dedysh S.N."/>
            <person name="Beletsky A.V."/>
            <person name="Kulichevskaya I.S."/>
            <person name="Mardanov A.V."/>
            <person name="Ravin N.V."/>
        </authorList>
    </citation>
    <scope>NUCLEOTIDE SEQUENCE [LARGE SCALE GENOMIC DNA]</scope>
    <source>
        <strain evidence="14 15">P105</strain>
    </source>
</reference>
<feature type="domain" description="Peptidase M48" evidence="13">
    <location>
        <begin position="72"/>
        <end position="278"/>
    </location>
</feature>
<keyword evidence="7 12" id="KW-0378">Hydrolase</keyword>
<keyword evidence="8 12" id="KW-0862">Zinc</keyword>
<feature type="transmembrane region" description="Helical" evidence="12">
    <location>
        <begin position="30"/>
        <end position="47"/>
    </location>
</feature>
<accession>A0A7S7SGZ0</accession>
<evidence type="ECO:0000256" key="10">
    <source>
        <dbReference type="ARBA" id="ARBA00023049"/>
    </source>
</evidence>
<dbReference type="Proteomes" id="UP000593892">
    <property type="component" value="Chromosome"/>
</dbReference>
<dbReference type="EC" id="3.4.24.-" evidence="12"/>
<dbReference type="KEGG" id="pfer:IRI77_21200"/>
<evidence type="ECO:0000313" key="15">
    <source>
        <dbReference type="Proteomes" id="UP000593892"/>
    </source>
</evidence>
<dbReference type="HAMAP" id="MF_00188">
    <property type="entry name" value="Pept_M48_protease_HtpX"/>
    <property type="match status" value="1"/>
</dbReference>
<dbReference type="AlphaFoldDB" id="A0A7S7SGZ0"/>
<comment type="subcellular location">
    <subcellularLocation>
        <location evidence="1 12">Cell membrane</location>
        <topology evidence="1 12">Multi-pass membrane protein</topology>
    </subcellularLocation>
</comment>
<dbReference type="GO" id="GO:0008270">
    <property type="term" value="F:zinc ion binding"/>
    <property type="evidence" value="ECO:0007669"/>
    <property type="project" value="UniProtKB-UniRule"/>
</dbReference>
<evidence type="ECO:0000256" key="6">
    <source>
        <dbReference type="ARBA" id="ARBA00022723"/>
    </source>
</evidence>
<evidence type="ECO:0000256" key="5">
    <source>
        <dbReference type="ARBA" id="ARBA00022692"/>
    </source>
</evidence>
<evidence type="ECO:0000313" key="14">
    <source>
        <dbReference type="EMBL" id="QOY85342.1"/>
    </source>
</evidence>
<feature type="binding site" evidence="12">
    <location>
        <position position="134"/>
    </location>
    <ligand>
        <name>Zn(2+)</name>
        <dbReference type="ChEBI" id="CHEBI:29105"/>
        <note>catalytic</note>
    </ligand>
</feature>
<keyword evidence="10 12" id="KW-0482">Metalloprotease</keyword>
<evidence type="ECO:0000256" key="1">
    <source>
        <dbReference type="ARBA" id="ARBA00004651"/>
    </source>
</evidence>
<feature type="transmembrane region" description="Helical" evidence="12">
    <location>
        <begin position="144"/>
        <end position="169"/>
    </location>
</feature>
<feature type="binding site" evidence="12">
    <location>
        <position position="138"/>
    </location>
    <ligand>
        <name>Zn(2+)</name>
        <dbReference type="ChEBI" id="CHEBI:29105"/>
        <note>catalytic</note>
    </ligand>
</feature>
<dbReference type="Pfam" id="PF01435">
    <property type="entry name" value="Peptidase_M48"/>
    <property type="match status" value="1"/>
</dbReference>
<evidence type="ECO:0000256" key="12">
    <source>
        <dbReference type="HAMAP-Rule" id="MF_00188"/>
    </source>
</evidence>
<dbReference type="InterPro" id="IPR022919">
    <property type="entry name" value="Pept_M48_protease_HtpX"/>
</dbReference>
<evidence type="ECO:0000256" key="8">
    <source>
        <dbReference type="ARBA" id="ARBA00022833"/>
    </source>
</evidence>
<dbReference type="InterPro" id="IPR050083">
    <property type="entry name" value="HtpX_protease"/>
</dbReference>
<evidence type="ECO:0000259" key="13">
    <source>
        <dbReference type="Pfam" id="PF01435"/>
    </source>
</evidence>
<sequence length="282" mass="30507">MNGLKTALLLGLMSGVLLVGGQLLGGRSGLQIGLILAVGMNFFSYFFSEKMALMSSGAIPVSETQNQEVYWRLEPMVRRLTERMGLPMPRLWVIPEQAPNAFATGRNPSHSSVAVTAGLLELMNDTELEGVIAHELGHVRHRDILISSIAATLAAAITYSAHMAMFFGGRRSDDDDAPNPLVAILMMLLAPIAAGLIQMAISRSREYSADAAAAKYTGSPNGLISALGKLETWSKRIPMDVSPAMSHMYIIKPFTGQTLARLFSTHPATEERIARLEGLRAQ</sequence>
<dbReference type="GO" id="GO:0006508">
    <property type="term" value="P:proteolysis"/>
    <property type="evidence" value="ECO:0007669"/>
    <property type="project" value="UniProtKB-KW"/>
</dbReference>
<evidence type="ECO:0000256" key="9">
    <source>
        <dbReference type="ARBA" id="ARBA00022989"/>
    </source>
</evidence>
<protein>
    <recommendedName>
        <fullName evidence="12">Protease HtpX homolog</fullName>
        <ecNumber evidence="12">3.4.24.-</ecNumber>
    </recommendedName>
</protein>
<organism evidence="14 15">
    <name type="scientific">Paludibaculum fermentans</name>
    <dbReference type="NCBI Taxonomy" id="1473598"/>
    <lineage>
        <taxon>Bacteria</taxon>
        <taxon>Pseudomonadati</taxon>
        <taxon>Acidobacteriota</taxon>
        <taxon>Terriglobia</taxon>
        <taxon>Bryobacterales</taxon>
        <taxon>Bryobacteraceae</taxon>
        <taxon>Paludibaculum</taxon>
    </lineage>
</organism>
<feature type="binding site" evidence="12">
    <location>
        <position position="206"/>
    </location>
    <ligand>
        <name>Zn(2+)</name>
        <dbReference type="ChEBI" id="CHEBI:29105"/>
        <note>catalytic</note>
    </ligand>
</feature>
<keyword evidence="9 12" id="KW-1133">Transmembrane helix</keyword>
<keyword evidence="3 12" id="KW-1003">Cell membrane</keyword>
<dbReference type="RefSeq" id="WP_194447012.1">
    <property type="nucleotide sequence ID" value="NZ_CP063849.1"/>
</dbReference>
<comment type="cofactor">
    <cofactor evidence="12">
        <name>Zn(2+)</name>
        <dbReference type="ChEBI" id="CHEBI:29105"/>
    </cofactor>
    <text evidence="12">Binds 1 zinc ion per subunit.</text>
</comment>
<evidence type="ECO:0000256" key="7">
    <source>
        <dbReference type="ARBA" id="ARBA00022801"/>
    </source>
</evidence>
<evidence type="ECO:0000256" key="4">
    <source>
        <dbReference type="ARBA" id="ARBA00022670"/>
    </source>
</evidence>
<dbReference type="GO" id="GO:0004222">
    <property type="term" value="F:metalloendopeptidase activity"/>
    <property type="evidence" value="ECO:0007669"/>
    <property type="project" value="UniProtKB-UniRule"/>
</dbReference>
<name>A0A7S7SGZ0_PALFE</name>
<keyword evidence="11 12" id="KW-0472">Membrane</keyword>
<keyword evidence="4 12" id="KW-0645">Protease</keyword>
<dbReference type="PANTHER" id="PTHR43221:SF1">
    <property type="entry name" value="PROTEASE HTPX"/>
    <property type="match status" value="1"/>
</dbReference>
<feature type="transmembrane region" description="Helical" evidence="12">
    <location>
        <begin position="181"/>
        <end position="201"/>
    </location>
</feature>
<dbReference type="CDD" id="cd07336">
    <property type="entry name" value="M48B_HtpX_like"/>
    <property type="match status" value="1"/>
</dbReference>
<keyword evidence="15" id="KW-1185">Reference proteome</keyword>
<feature type="transmembrane region" description="Helical" evidence="12">
    <location>
        <begin position="7"/>
        <end position="24"/>
    </location>
</feature>
<dbReference type="PANTHER" id="PTHR43221">
    <property type="entry name" value="PROTEASE HTPX"/>
    <property type="match status" value="1"/>
</dbReference>